<gene>
    <name evidence="4" type="ORF">GTW20_07170</name>
    <name evidence="3" type="ORF">VSQ78_10060</name>
</gene>
<dbReference type="SUPFAM" id="SSF55961">
    <property type="entry name" value="Bet v1-like"/>
    <property type="match status" value="1"/>
</dbReference>
<evidence type="ECO:0000259" key="2">
    <source>
        <dbReference type="Pfam" id="PF08327"/>
    </source>
</evidence>
<name>A0A7K2IQF0_9ACTN</name>
<dbReference type="Proteomes" id="UP001585053">
    <property type="component" value="Unassembled WGS sequence"/>
</dbReference>
<dbReference type="Gene3D" id="3.30.530.20">
    <property type="match status" value="1"/>
</dbReference>
<reference evidence="3 6" key="2">
    <citation type="submission" date="2024-01" db="EMBL/GenBank/DDBJ databases">
        <title>Genome mining of biosynthetic gene clusters to explore secondary metabolites of Streptomyces sp.</title>
        <authorList>
            <person name="Baig A."/>
            <person name="Ajitkumar Shintre N."/>
            <person name="Kumar H."/>
            <person name="Anbarasu A."/>
            <person name="Ramaiah S."/>
        </authorList>
    </citation>
    <scope>NUCLEOTIDE SEQUENCE [LARGE SCALE GENOMIC DNA]</scope>
    <source>
        <strain evidence="3 6">A01</strain>
    </source>
</reference>
<dbReference type="EMBL" id="WWHY01000001">
    <property type="protein sequence ID" value="MYR32057.1"/>
    <property type="molecule type" value="Genomic_DNA"/>
</dbReference>
<organism evidence="4 5">
    <name type="scientific">Nocardiopsis alba</name>
    <dbReference type="NCBI Taxonomy" id="53437"/>
    <lineage>
        <taxon>Bacteria</taxon>
        <taxon>Bacillati</taxon>
        <taxon>Actinomycetota</taxon>
        <taxon>Actinomycetes</taxon>
        <taxon>Streptosporangiales</taxon>
        <taxon>Nocardiopsidaceae</taxon>
        <taxon>Nocardiopsis</taxon>
    </lineage>
</organism>
<dbReference type="EMBL" id="JAYMRS010000003">
    <property type="protein sequence ID" value="MFB8768045.1"/>
    <property type="molecule type" value="Genomic_DNA"/>
</dbReference>
<proteinExistence type="inferred from homology"/>
<comment type="caution">
    <text evidence="4">The sequence shown here is derived from an EMBL/GenBank/DDBJ whole genome shotgun (WGS) entry which is preliminary data.</text>
</comment>
<reference evidence="4 5" key="1">
    <citation type="journal article" date="2019" name="Nat. Commun.">
        <title>The antimicrobial potential of Streptomyces from insect microbiomes.</title>
        <authorList>
            <person name="Chevrette M.G."/>
            <person name="Carlson C.M."/>
            <person name="Ortega H.E."/>
            <person name="Thomas C."/>
            <person name="Ananiev G.E."/>
            <person name="Barns K.J."/>
            <person name="Book A.J."/>
            <person name="Cagnazzo J."/>
            <person name="Carlos C."/>
            <person name="Flanigan W."/>
            <person name="Grubbs K.J."/>
            <person name="Horn H.A."/>
            <person name="Hoffmann F.M."/>
            <person name="Klassen J.L."/>
            <person name="Knack J.J."/>
            <person name="Lewin G.R."/>
            <person name="McDonald B.R."/>
            <person name="Muller L."/>
            <person name="Melo W.G.P."/>
            <person name="Pinto-Tomas A.A."/>
            <person name="Schmitz A."/>
            <person name="Wendt-Pienkowski E."/>
            <person name="Wildman S."/>
            <person name="Zhao M."/>
            <person name="Zhang F."/>
            <person name="Bugni T.S."/>
            <person name="Andes D.R."/>
            <person name="Pupo M.T."/>
            <person name="Currie C.R."/>
        </authorList>
    </citation>
    <scope>NUCLEOTIDE SEQUENCE [LARGE SCALE GENOMIC DNA]</scope>
    <source>
        <strain evidence="4 5">SID5840</strain>
    </source>
</reference>
<dbReference type="Pfam" id="PF08327">
    <property type="entry name" value="AHSA1"/>
    <property type="match status" value="1"/>
</dbReference>
<comment type="similarity">
    <text evidence="1">Belongs to the AHA1 family.</text>
</comment>
<dbReference type="InterPro" id="IPR013538">
    <property type="entry name" value="ASHA1/2-like_C"/>
</dbReference>
<dbReference type="InterPro" id="IPR023393">
    <property type="entry name" value="START-like_dom_sf"/>
</dbReference>
<dbReference type="AlphaFoldDB" id="A0A7K2IQF0"/>
<evidence type="ECO:0000313" key="5">
    <source>
        <dbReference type="Proteomes" id="UP000467124"/>
    </source>
</evidence>
<evidence type="ECO:0000313" key="6">
    <source>
        <dbReference type="Proteomes" id="UP001585053"/>
    </source>
</evidence>
<evidence type="ECO:0000313" key="4">
    <source>
        <dbReference type="EMBL" id="MYR32057.1"/>
    </source>
</evidence>
<dbReference type="CDD" id="cd07814">
    <property type="entry name" value="SRPBCC_CalC_Aha1-like"/>
    <property type="match status" value="1"/>
</dbReference>
<sequence>MAITGVERNDENLTLTVVADYPAPVEEVWRLWADPRRLERWWGPPTYPATVEEHDLSPGGSVTYLMTGPGGDRHRGWWRVVSVTEPTSLEFVDGFADEDGTPSENLTNTTHVELLEHDGGTRMVLRSTFVSREDMRRLMEMGMEEGLREAIGQIDALLIE</sequence>
<dbReference type="GeneID" id="91391713"/>
<protein>
    <submittedName>
        <fullName evidence="4">SRPBCC domain-containing protein</fullName>
    </submittedName>
</protein>
<keyword evidence="6" id="KW-1185">Reference proteome</keyword>
<dbReference type="RefSeq" id="WP_042283105.1">
    <property type="nucleotide sequence ID" value="NZ_BAZE01000005.1"/>
</dbReference>
<accession>A0A7K2IQF0</accession>
<dbReference type="Proteomes" id="UP000467124">
    <property type="component" value="Unassembled WGS sequence"/>
</dbReference>
<feature type="domain" description="Activator of Hsp90 ATPase homologue 1/2-like C-terminal" evidence="2">
    <location>
        <begin position="23"/>
        <end position="158"/>
    </location>
</feature>
<evidence type="ECO:0000256" key="1">
    <source>
        <dbReference type="ARBA" id="ARBA00006817"/>
    </source>
</evidence>
<evidence type="ECO:0000313" key="3">
    <source>
        <dbReference type="EMBL" id="MFB8768045.1"/>
    </source>
</evidence>